<dbReference type="InterPro" id="IPR005025">
    <property type="entry name" value="FMN_Rdtase-like_dom"/>
</dbReference>
<name>A0ABV4WQK8_9CYAN</name>
<dbReference type="InterPro" id="IPR020048">
    <property type="entry name" value="NADPH-dep_FMN_reduc_SsuE"/>
</dbReference>
<dbReference type="Proteomes" id="UP001576780">
    <property type="component" value="Unassembled WGS sequence"/>
</dbReference>
<evidence type="ECO:0000256" key="2">
    <source>
        <dbReference type="ARBA" id="ARBA00022643"/>
    </source>
</evidence>
<evidence type="ECO:0000313" key="5">
    <source>
        <dbReference type="EMBL" id="MFB2837365.1"/>
    </source>
</evidence>
<dbReference type="GO" id="GO:0052873">
    <property type="term" value="F:FMN reductase (NADPH) activity"/>
    <property type="evidence" value="ECO:0007669"/>
    <property type="project" value="UniProtKB-EC"/>
</dbReference>
<protein>
    <submittedName>
        <fullName evidence="5">NADPH-dependent FMN reductase</fullName>
        <ecNumber evidence="5">1.5.1.38</ecNumber>
    </submittedName>
</protein>
<keyword evidence="2" id="KW-0288">FMN</keyword>
<dbReference type="Gene3D" id="3.40.50.360">
    <property type="match status" value="1"/>
</dbReference>
<dbReference type="RefSeq" id="WP_413279716.1">
    <property type="nucleotide sequence ID" value="NZ_JBHFNT010000207.1"/>
</dbReference>
<dbReference type="NCBIfam" id="TIGR03567">
    <property type="entry name" value="FMN_reduc_SsuE"/>
    <property type="match status" value="1"/>
</dbReference>
<dbReference type="EMBL" id="JBHFNT010000207">
    <property type="protein sequence ID" value="MFB2837365.1"/>
    <property type="molecule type" value="Genomic_DNA"/>
</dbReference>
<feature type="domain" description="NADPH-dependent FMN reductase-like" evidence="4">
    <location>
        <begin position="3"/>
        <end position="143"/>
    </location>
</feature>
<dbReference type="EC" id="1.5.1.38" evidence="5"/>
<proteinExistence type="predicted"/>
<dbReference type="SUPFAM" id="SSF52218">
    <property type="entry name" value="Flavoproteins"/>
    <property type="match status" value="1"/>
</dbReference>
<reference evidence="5 6" key="1">
    <citation type="submission" date="2024-09" db="EMBL/GenBank/DDBJ databases">
        <title>Floridaenema gen nov. (Aerosakkonemataceae, Aerosakkonematales ord. nov., Cyanobacteria) from benthic tropical and subtropical fresh waters, with the description of four new species.</title>
        <authorList>
            <person name="Moretto J.A."/>
            <person name="Berthold D.E."/>
            <person name="Lefler F.W."/>
            <person name="Huang I.-S."/>
            <person name="Laughinghouse H. IV."/>
        </authorList>
    </citation>
    <scope>NUCLEOTIDE SEQUENCE [LARGE SCALE GENOMIC DNA]</scope>
    <source>
        <strain evidence="5 6">BLCC-F167</strain>
    </source>
</reference>
<dbReference type="PANTHER" id="PTHR43408">
    <property type="entry name" value="FMN REDUCTASE (NADPH)"/>
    <property type="match status" value="1"/>
</dbReference>
<keyword evidence="1" id="KW-0285">Flavoprotein</keyword>
<evidence type="ECO:0000313" key="6">
    <source>
        <dbReference type="Proteomes" id="UP001576780"/>
    </source>
</evidence>
<dbReference type="InterPro" id="IPR029039">
    <property type="entry name" value="Flavoprotein-like_sf"/>
</dbReference>
<accession>A0ABV4WQK8</accession>
<gene>
    <name evidence="5" type="primary">ssuE</name>
    <name evidence="5" type="ORF">ACE1CA_22790</name>
</gene>
<evidence type="ECO:0000259" key="4">
    <source>
        <dbReference type="Pfam" id="PF03358"/>
    </source>
</evidence>
<keyword evidence="6" id="KW-1185">Reference proteome</keyword>
<evidence type="ECO:0000256" key="1">
    <source>
        <dbReference type="ARBA" id="ARBA00022630"/>
    </source>
</evidence>
<dbReference type="Pfam" id="PF03358">
    <property type="entry name" value="FMN_red"/>
    <property type="match status" value="1"/>
</dbReference>
<dbReference type="InterPro" id="IPR051814">
    <property type="entry name" value="NAD(P)H-dep_FMN_reductase"/>
</dbReference>
<dbReference type="PANTHER" id="PTHR43408:SF1">
    <property type="entry name" value="FMN REDUCTASE (NADPH)"/>
    <property type="match status" value="1"/>
</dbReference>
<keyword evidence="3 5" id="KW-0560">Oxidoreductase</keyword>
<sequence>MSNIVAIAGSPSHLSRSNILVEYASSLLNSRGFHTDVISVRHFPAEDLIFGRSNNDIFEQSKELIEQASGIIIATQIYKSSYTGLLKPFLDLLPQNALLGKYILPLVTGGTIAHLLAIDHALEPILTELDERLILDGIYVVDKQVRRCLDGSIHLDKEIHQKLKNSLNDFIESVKHSQATTKELATAC</sequence>
<evidence type="ECO:0000256" key="3">
    <source>
        <dbReference type="ARBA" id="ARBA00023002"/>
    </source>
</evidence>
<organism evidence="5 6">
    <name type="scientific">Floridaenema evergladense BLCC-F167</name>
    <dbReference type="NCBI Taxonomy" id="3153639"/>
    <lineage>
        <taxon>Bacteria</taxon>
        <taxon>Bacillati</taxon>
        <taxon>Cyanobacteriota</taxon>
        <taxon>Cyanophyceae</taxon>
        <taxon>Oscillatoriophycideae</taxon>
        <taxon>Aerosakkonematales</taxon>
        <taxon>Aerosakkonemataceae</taxon>
        <taxon>Floridanema</taxon>
        <taxon>Floridanema evergladense</taxon>
    </lineage>
</organism>
<comment type="caution">
    <text evidence="5">The sequence shown here is derived from an EMBL/GenBank/DDBJ whole genome shotgun (WGS) entry which is preliminary data.</text>
</comment>